<accession>A0A068VDC5</accession>
<dbReference type="Proteomes" id="UP000295252">
    <property type="component" value="Unassembled WGS sequence"/>
</dbReference>
<dbReference type="PhylomeDB" id="A0A068VDC5"/>
<dbReference type="Pfam" id="PF24818">
    <property type="entry name" value="PH_TRF2_HOY1"/>
    <property type="match status" value="1"/>
</dbReference>
<evidence type="ECO:0000259" key="1">
    <source>
        <dbReference type="Pfam" id="PF24818"/>
    </source>
</evidence>
<sequence>MYFNGGFGCSSREVGKWVAFRWYRRLIQVKKSLKGPLLLVRLRSARLQIFQQLFCELGPGRFYKLSRYEGDLVARCYFAKHKLVREVRDGGLKKLGPIYVH</sequence>
<name>A0A068VDC5_COFCA</name>
<feature type="domain" description="TRF2/HOY1 PH-like" evidence="1">
    <location>
        <begin position="60"/>
        <end position="94"/>
    </location>
</feature>
<organism evidence="2 3">
    <name type="scientific">Coffea canephora</name>
    <name type="common">Robusta coffee</name>
    <dbReference type="NCBI Taxonomy" id="49390"/>
    <lineage>
        <taxon>Eukaryota</taxon>
        <taxon>Viridiplantae</taxon>
        <taxon>Streptophyta</taxon>
        <taxon>Embryophyta</taxon>
        <taxon>Tracheophyta</taxon>
        <taxon>Spermatophyta</taxon>
        <taxon>Magnoliopsida</taxon>
        <taxon>eudicotyledons</taxon>
        <taxon>Gunneridae</taxon>
        <taxon>Pentapetalae</taxon>
        <taxon>asterids</taxon>
        <taxon>lamiids</taxon>
        <taxon>Gentianales</taxon>
        <taxon>Rubiaceae</taxon>
        <taxon>Ixoroideae</taxon>
        <taxon>Gardenieae complex</taxon>
        <taxon>Bertiereae - Coffeeae clade</taxon>
        <taxon>Coffeeae</taxon>
        <taxon>Coffea</taxon>
    </lineage>
</organism>
<proteinExistence type="predicted"/>
<dbReference type="InParanoid" id="A0A068VDC5"/>
<dbReference type="EMBL" id="HG739376">
    <property type="protein sequence ID" value="CDP18840.1"/>
    <property type="molecule type" value="Genomic_DNA"/>
</dbReference>
<evidence type="ECO:0000313" key="2">
    <source>
        <dbReference type="EMBL" id="CDP18840.1"/>
    </source>
</evidence>
<dbReference type="Gramene" id="CDP18840">
    <property type="protein sequence ID" value="CDP18840"/>
    <property type="gene ID" value="GSCOC_T00004110001"/>
</dbReference>
<gene>
    <name evidence="2" type="ORF">GSCOC_T00004110001</name>
</gene>
<evidence type="ECO:0000313" key="3">
    <source>
        <dbReference type="Proteomes" id="UP000295252"/>
    </source>
</evidence>
<dbReference type="InterPro" id="IPR057939">
    <property type="entry name" value="TRF2_HOY1_PH"/>
</dbReference>
<reference evidence="3" key="1">
    <citation type="journal article" date="2014" name="Science">
        <title>The coffee genome provides insight into the convergent evolution of caffeine biosynthesis.</title>
        <authorList>
            <person name="Denoeud F."/>
            <person name="Carretero-Paulet L."/>
            <person name="Dereeper A."/>
            <person name="Droc G."/>
            <person name="Guyot R."/>
            <person name="Pietrella M."/>
            <person name="Zheng C."/>
            <person name="Alberti A."/>
            <person name="Anthony F."/>
            <person name="Aprea G."/>
            <person name="Aury J.M."/>
            <person name="Bento P."/>
            <person name="Bernard M."/>
            <person name="Bocs S."/>
            <person name="Campa C."/>
            <person name="Cenci A."/>
            <person name="Combes M.C."/>
            <person name="Crouzillat D."/>
            <person name="Da Silva C."/>
            <person name="Daddiego L."/>
            <person name="De Bellis F."/>
            <person name="Dussert S."/>
            <person name="Garsmeur O."/>
            <person name="Gayraud T."/>
            <person name="Guignon V."/>
            <person name="Jahn K."/>
            <person name="Jamilloux V."/>
            <person name="Joet T."/>
            <person name="Labadie K."/>
            <person name="Lan T."/>
            <person name="Leclercq J."/>
            <person name="Lepelley M."/>
            <person name="Leroy T."/>
            <person name="Li L.T."/>
            <person name="Librado P."/>
            <person name="Lopez L."/>
            <person name="Munoz A."/>
            <person name="Noel B."/>
            <person name="Pallavicini A."/>
            <person name="Perrotta G."/>
            <person name="Poncet V."/>
            <person name="Pot D."/>
            <person name="Priyono X."/>
            <person name="Rigoreau M."/>
            <person name="Rouard M."/>
            <person name="Rozas J."/>
            <person name="Tranchant-Dubreuil C."/>
            <person name="VanBuren R."/>
            <person name="Zhang Q."/>
            <person name="Andrade A.C."/>
            <person name="Argout X."/>
            <person name="Bertrand B."/>
            <person name="de Kochko A."/>
            <person name="Graziosi G."/>
            <person name="Henry R.J."/>
            <person name="Jayarama X."/>
            <person name="Ming R."/>
            <person name="Nagai C."/>
            <person name="Rounsley S."/>
            <person name="Sankoff D."/>
            <person name="Giuliano G."/>
            <person name="Albert V.A."/>
            <person name="Wincker P."/>
            <person name="Lashermes P."/>
        </authorList>
    </citation>
    <scope>NUCLEOTIDE SEQUENCE [LARGE SCALE GENOMIC DNA]</scope>
    <source>
        <strain evidence="3">cv. DH200-94</strain>
    </source>
</reference>
<dbReference type="STRING" id="49390.A0A068VDC5"/>
<keyword evidence="3" id="KW-1185">Reference proteome</keyword>
<protein>
    <submittedName>
        <fullName evidence="2">DH200=94 genomic scaffold, scaffold_292</fullName>
    </submittedName>
</protein>
<dbReference type="AlphaFoldDB" id="A0A068VDC5"/>